<dbReference type="AlphaFoldDB" id="A0AAW4XR69"/>
<gene>
    <name evidence="2" type="ORF">LQ384_28970</name>
</gene>
<sequence>METDRSSLNSPNVQGNAAESQNSYPTAWSGRGDAAEGGFDPASPDIRVILEQLNNGLTDGGYGAGICFEPSAHRAVGVGATIDPATGSLIIDVDMLTFDRAIEMRIDCTTVFRTAARTS</sequence>
<dbReference type="RefSeq" id="WP_230792992.1">
    <property type="nucleotide sequence ID" value="NZ_JAJNCO010000054.1"/>
</dbReference>
<comment type="caution">
    <text evidence="2">The sequence shown here is derived from an EMBL/GenBank/DDBJ whole genome shotgun (WGS) entry which is preliminary data.</text>
</comment>
<name>A0AAW4XR69_RHORH</name>
<organism evidence="2 3">
    <name type="scientific">Rhodococcus rhodochrous</name>
    <dbReference type="NCBI Taxonomy" id="1829"/>
    <lineage>
        <taxon>Bacteria</taxon>
        <taxon>Bacillati</taxon>
        <taxon>Actinomycetota</taxon>
        <taxon>Actinomycetes</taxon>
        <taxon>Mycobacteriales</taxon>
        <taxon>Nocardiaceae</taxon>
        <taxon>Rhodococcus</taxon>
    </lineage>
</organism>
<protein>
    <submittedName>
        <fullName evidence="2">Uncharacterized protein</fullName>
    </submittedName>
</protein>
<evidence type="ECO:0000256" key="1">
    <source>
        <dbReference type="SAM" id="MobiDB-lite"/>
    </source>
</evidence>
<feature type="compositionally biased region" description="Polar residues" evidence="1">
    <location>
        <begin position="1"/>
        <end position="26"/>
    </location>
</feature>
<proteinExistence type="predicted"/>
<dbReference type="Proteomes" id="UP001198630">
    <property type="component" value="Unassembled WGS sequence"/>
</dbReference>
<evidence type="ECO:0000313" key="3">
    <source>
        <dbReference type="Proteomes" id="UP001198630"/>
    </source>
</evidence>
<dbReference type="EMBL" id="JAJNCO010000054">
    <property type="protein sequence ID" value="MCD2115105.1"/>
    <property type="molecule type" value="Genomic_DNA"/>
</dbReference>
<accession>A0AAW4XR69</accession>
<feature type="region of interest" description="Disordered" evidence="1">
    <location>
        <begin position="1"/>
        <end position="41"/>
    </location>
</feature>
<reference evidence="2" key="1">
    <citation type="submission" date="2021-11" db="EMBL/GenBank/DDBJ databases">
        <title>Development of a sustainable strategy for remediation of hydrocarbon-contaminated territories based on the waste exchange concept.</title>
        <authorList>
            <person name="Elkin A."/>
        </authorList>
    </citation>
    <scope>NUCLEOTIDE SEQUENCE</scope>
    <source>
        <strain evidence="2">IEGM 757</strain>
    </source>
</reference>
<evidence type="ECO:0000313" key="2">
    <source>
        <dbReference type="EMBL" id="MCD2115105.1"/>
    </source>
</evidence>